<keyword evidence="2" id="KW-1185">Reference proteome</keyword>
<reference evidence="1" key="1">
    <citation type="submission" date="2021-06" db="EMBL/GenBank/DDBJ databases">
        <authorList>
            <person name="Kallberg Y."/>
            <person name="Tangrot J."/>
            <person name="Rosling A."/>
        </authorList>
    </citation>
    <scope>NUCLEOTIDE SEQUENCE</scope>
    <source>
        <strain evidence="1">MA461A</strain>
    </source>
</reference>
<sequence>GIMVIANEVRIALQRLKLIEKLILHRETPWLLSADEKKIKDDDSQVIKALKNSIRTSEIIKQKDQDIASLKVKIG</sequence>
<feature type="non-terminal residue" evidence="1">
    <location>
        <position position="75"/>
    </location>
</feature>
<organism evidence="1 2">
    <name type="scientific">Racocetra persica</name>
    <dbReference type="NCBI Taxonomy" id="160502"/>
    <lineage>
        <taxon>Eukaryota</taxon>
        <taxon>Fungi</taxon>
        <taxon>Fungi incertae sedis</taxon>
        <taxon>Mucoromycota</taxon>
        <taxon>Glomeromycotina</taxon>
        <taxon>Glomeromycetes</taxon>
        <taxon>Diversisporales</taxon>
        <taxon>Gigasporaceae</taxon>
        <taxon>Racocetra</taxon>
    </lineage>
</organism>
<comment type="caution">
    <text evidence="1">The sequence shown here is derived from an EMBL/GenBank/DDBJ whole genome shotgun (WGS) entry which is preliminary data.</text>
</comment>
<protein>
    <submittedName>
        <fullName evidence="1">15212_t:CDS:1</fullName>
    </submittedName>
</protein>
<dbReference type="Proteomes" id="UP000789920">
    <property type="component" value="Unassembled WGS sequence"/>
</dbReference>
<feature type="non-terminal residue" evidence="1">
    <location>
        <position position="1"/>
    </location>
</feature>
<dbReference type="EMBL" id="CAJVQC010130525">
    <property type="protein sequence ID" value="CAG8841487.1"/>
    <property type="molecule type" value="Genomic_DNA"/>
</dbReference>
<evidence type="ECO:0000313" key="1">
    <source>
        <dbReference type="EMBL" id="CAG8841487.1"/>
    </source>
</evidence>
<name>A0ACA9SKY7_9GLOM</name>
<evidence type="ECO:0000313" key="2">
    <source>
        <dbReference type="Proteomes" id="UP000789920"/>
    </source>
</evidence>
<proteinExistence type="predicted"/>
<gene>
    <name evidence="1" type="ORF">RPERSI_LOCUS31898</name>
</gene>
<accession>A0ACA9SKY7</accession>